<proteinExistence type="predicted"/>
<organism evidence="8 9">
    <name type="scientific">Linderina pennispora</name>
    <dbReference type="NCBI Taxonomy" id="61395"/>
    <lineage>
        <taxon>Eukaryota</taxon>
        <taxon>Fungi</taxon>
        <taxon>Fungi incertae sedis</taxon>
        <taxon>Zoopagomycota</taxon>
        <taxon>Kickxellomycotina</taxon>
        <taxon>Kickxellomycetes</taxon>
        <taxon>Kickxellales</taxon>
        <taxon>Kickxellaceae</taxon>
        <taxon>Linderina</taxon>
    </lineage>
</organism>
<gene>
    <name evidence="8" type="ORF">DL89DRAFT_294760</name>
</gene>
<evidence type="ECO:0000256" key="5">
    <source>
        <dbReference type="RuleBase" id="RU361133"/>
    </source>
</evidence>
<evidence type="ECO:0000256" key="1">
    <source>
        <dbReference type="ARBA" id="ARBA00012368"/>
    </source>
</evidence>
<comment type="caution">
    <text evidence="8">The sequence shown here is derived from an EMBL/GenBank/DDBJ whole genome shotgun (WGS) entry which is preliminary data.</text>
</comment>
<dbReference type="SMART" id="SM00149">
    <property type="entry name" value="PLCYc"/>
    <property type="match status" value="1"/>
</dbReference>
<evidence type="ECO:0000256" key="4">
    <source>
        <dbReference type="ARBA" id="ARBA00023098"/>
    </source>
</evidence>
<feature type="domain" description="PI-PLC Y-box" evidence="7">
    <location>
        <begin position="703"/>
        <end position="805"/>
    </location>
</feature>
<evidence type="ECO:0000313" key="9">
    <source>
        <dbReference type="Proteomes" id="UP000193922"/>
    </source>
</evidence>
<feature type="region of interest" description="Disordered" evidence="6">
    <location>
        <begin position="808"/>
        <end position="843"/>
    </location>
</feature>
<dbReference type="SMART" id="SM00148">
    <property type="entry name" value="PLCXc"/>
    <property type="match status" value="1"/>
</dbReference>
<evidence type="ECO:0000256" key="2">
    <source>
        <dbReference type="ARBA" id="ARBA00022801"/>
    </source>
</evidence>
<protein>
    <recommendedName>
        <fullName evidence="1 5">Phosphoinositide phospholipase C</fullName>
        <ecNumber evidence="1 5">3.1.4.11</ecNumber>
    </recommendedName>
</protein>
<sequence>MVSKAQTRSEEAPHRLHHYCSHSHMRDRLKSSGSRSTDMCLPCKRQHVIGAFSRVRRVPTRLLSTLSLSSHHHGPSGCTAGANAGVASDGDLHTDSLESKVYPVYSARPAVCLSSHADALADPGYVPLPHVPPALAAGCSLMKTTSRGIHARNFRLDIAQQRLTWDSRKKKKLAHVDLERIIEVRVGEEALWSVGDPACLPNRTKNLFTIVYYQQMAIRSLCLCASTESLFRDWVVTLNALVANRQPVSTLPLFERWRMITINRQWWESDTSGDAATDALTFVENAFIASRTSPLTTAPSSNASSMLALSAVSHDVPPPIARAMSRPASPVKQLPHRLGSMVGLRALQLHPSLPPPPPPLLTRALEMVPQRVGCCDEVVNDLVEAAIMCQARPDVAAIYSNLVTSALMQEAAKNSLKQRQRRVAVVPSTGFGDKQFRIGDDDDDDNDEDDGEDEFGDFEPSIYTDSAESSVHRPSELTLPMFAHFVREEQDEQVSDAEVERRFDAFTRTEGQETMTPFEFEAYLLSLYNSMDYVEGDYANSSDSSDGRSTLSEHAELANMDEPLNHYYIASSHNTYLLGISCTTRILFEDAIIAIAKYAFAVSPYPVILSLETHCTVELQVKMAELMVEHLGDYLLTEPLNEDETELPTLEQLKYRIIIKNKVLEEHASRSNSRRSSIIGIQPSTLLAEGPVKAKGGKIAPELSQLITYCKAQHFESLEENLAAYDQVSSIDEKTSGSLIRNQRAKFVEFNSVQMTRVYPHYRRIGSSNFNPISHWNTHDRAMEIYEAMFRRTHNAGYVLKPQHLVAPSPAVSSSSSTYSRSSSDSSSDMSHPRPLASNPAAHPRRATVHLTLFAAYNAARSTGHVGNAGAATDSGFRHSGGTYFDMPSTPRALSRPPSTIAMFRAEPNQLALDSFAFGSPSLAAAQAPGGSGFLTSSTMTPSRPGHHMPRFRVEIELITDGGVGKGGGLTATHSSVEDLTALASALNSAPGSPTLNAQHLTSFPFGSAAGTGGASAVVPQPALHSLVLGRSRYCTRNGTVSCGVVRWRDEHVMHMVRDPDMAFVRFAAFEDDQEVASACILVAALKNGHRFIELGESDKHRLSRPICLLVHVQGPAHSRGARTP</sequence>
<accession>A0A1Y1W259</accession>
<dbReference type="InterPro" id="IPR001711">
    <property type="entry name" value="PLipase_C_Pinositol-sp_Y"/>
</dbReference>
<feature type="compositionally biased region" description="Low complexity" evidence="6">
    <location>
        <begin position="809"/>
        <end position="830"/>
    </location>
</feature>
<dbReference type="InterPro" id="IPR011993">
    <property type="entry name" value="PH-like_dom_sf"/>
</dbReference>
<name>A0A1Y1W259_9FUNG</name>
<dbReference type="Pfam" id="PF00387">
    <property type="entry name" value="PI-PLC-Y"/>
    <property type="match status" value="1"/>
</dbReference>
<dbReference type="SUPFAM" id="SSF51695">
    <property type="entry name" value="PLC-like phosphodiesterases"/>
    <property type="match status" value="1"/>
</dbReference>
<dbReference type="PROSITE" id="PS50007">
    <property type="entry name" value="PIPLC_X_DOMAIN"/>
    <property type="match status" value="1"/>
</dbReference>
<dbReference type="Pfam" id="PF00388">
    <property type="entry name" value="PI-PLC-X"/>
    <property type="match status" value="1"/>
</dbReference>
<keyword evidence="3 5" id="KW-0442">Lipid degradation</keyword>
<dbReference type="EC" id="3.1.4.11" evidence="1 5"/>
<keyword evidence="2 5" id="KW-0378">Hydrolase</keyword>
<dbReference type="SUPFAM" id="SSF50729">
    <property type="entry name" value="PH domain-like"/>
    <property type="match status" value="1"/>
</dbReference>
<reference evidence="8 9" key="1">
    <citation type="submission" date="2016-07" db="EMBL/GenBank/DDBJ databases">
        <title>Pervasive Adenine N6-methylation of Active Genes in Fungi.</title>
        <authorList>
            <consortium name="DOE Joint Genome Institute"/>
            <person name="Mondo S.J."/>
            <person name="Dannebaum R.O."/>
            <person name="Kuo R.C."/>
            <person name="Labutti K."/>
            <person name="Haridas S."/>
            <person name="Kuo A."/>
            <person name="Salamov A."/>
            <person name="Ahrendt S.R."/>
            <person name="Lipzen A."/>
            <person name="Sullivan W."/>
            <person name="Andreopoulos W.B."/>
            <person name="Clum A."/>
            <person name="Lindquist E."/>
            <person name="Daum C."/>
            <person name="Ramamoorthy G.K."/>
            <person name="Gryganskyi A."/>
            <person name="Culley D."/>
            <person name="Magnuson J.K."/>
            <person name="James T.Y."/>
            <person name="O'Malley M.A."/>
            <person name="Stajich J.E."/>
            <person name="Spatafora J.W."/>
            <person name="Visel A."/>
            <person name="Grigoriev I.V."/>
        </authorList>
    </citation>
    <scope>NUCLEOTIDE SEQUENCE [LARGE SCALE GENOMIC DNA]</scope>
    <source>
        <strain evidence="8 9">ATCC 12442</strain>
    </source>
</reference>
<dbReference type="PROSITE" id="PS50008">
    <property type="entry name" value="PIPLC_Y_DOMAIN"/>
    <property type="match status" value="1"/>
</dbReference>
<keyword evidence="4 5" id="KW-0443">Lipid metabolism</keyword>
<dbReference type="GO" id="GO:0004435">
    <property type="term" value="F:phosphatidylinositol-4,5-bisphosphate phospholipase C activity"/>
    <property type="evidence" value="ECO:0007669"/>
    <property type="project" value="UniProtKB-EC"/>
</dbReference>
<feature type="region of interest" description="Disordered" evidence="6">
    <location>
        <begin position="432"/>
        <end position="472"/>
    </location>
</feature>
<dbReference type="AlphaFoldDB" id="A0A1Y1W259"/>
<dbReference type="InterPro" id="IPR001192">
    <property type="entry name" value="PI-PLC_fam"/>
</dbReference>
<dbReference type="PANTHER" id="PTHR10336:SF36">
    <property type="entry name" value="1-PHOSPHATIDYLINOSITOL 4,5-BISPHOSPHATE PHOSPHODIESTERASE BETA-4"/>
    <property type="match status" value="1"/>
</dbReference>
<dbReference type="OrthoDB" id="269822at2759"/>
<comment type="catalytic activity">
    <reaction evidence="5">
        <text>a 1,2-diacyl-sn-glycero-3-phospho-(1D-myo-inositol-4,5-bisphosphate) + H2O = 1D-myo-inositol 1,4,5-trisphosphate + a 1,2-diacyl-sn-glycerol + H(+)</text>
        <dbReference type="Rhea" id="RHEA:33179"/>
        <dbReference type="ChEBI" id="CHEBI:15377"/>
        <dbReference type="ChEBI" id="CHEBI:15378"/>
        <dbReference type="ChEBI" id="CHEBI:17815"/>
        <dbReference type="ChEBI" id="CHEBI:58456"/>
        <dbReference type="ChEBI" id="CHEBI:203600"/>
        <dbReference type="EC" id="3.1.4.11"/>
    </reaction>
</comment>
<evidence type="ECO:0000256" key="3">
    <source>
        <dbReference type="ARBA" id="ARBA00022963"/>
    </source>
</evidence>
<dbReference type="Proteomes" id="UP000193922">
    <property type="component" value="Unassembled WGS sequence"/>
</dbReference>
<dbReference type="Gene3D" id="2.60.40.150">
    <property type="entry name" value="C2 domain"/>
    <property type="match status" value="1"/>
</dbReference>
<evidence type="ECO:0000259" key="7">
    <source>
        <dbReference type="PROSITE" id="PS50008"/>
    </source>
</evidence>
<dbReference type="Gene3D" id="3.20.20.190">
    <property type="entry name" value="Phosphatidylinositol (PI) phosphodiesterase"/>
    <property type="match status" value="2"/>
</dbReference>
<dbReference type="GO" id="GO:0051209">
    <property type="term" value="P:release of sequestered calcium ion into cytosol"/>
    <property type="evidence" value="ECO:0007669"/>
    <property type="project" value="TreeGrafter"/>
</dbReference>
<evidence type="ECO:0000313" key="8">
    <source>
        <dbReference type="EMBL" id="ORX67620.1"/>
    </source>
</evidence>
<dbReference type="InterPro" id="IPR035892">
    <property type="entry name" value="C2_domain_sf"/>
</dbReference>
<dbReference type="RefSeq" id="XP_040741507.1">
    <property type="nucleotide sequence ID" value="XM_040890560.1"/>
</dbReference>
<dbReference type="GO" id="GO:0016042">
    <property type="term" value="P:lipid catabolic process"/>
    <property type="evidence" value="ECO:0007669"/>
    <property type="project" value="UniProtKB-KW"/>
</dbReference>
<dbReference type="Gene3D" id="2.30.29.30">
    <property type="entry name" value="Pleckstrin-homology domain (PH domain)/Phosphotyrosine-binding domain (PTB)"/>
    <property type="match status" value="1"/>
</dbReference>
<dbReference type="EMBL" id="MCFD01000012">
    <property type="protein sequence ID" value="ORX67620.1"/>
    <property type="molecule type" value="Genomic_DNA"/>
</dbReference>
<dbReference type="InterPro" id="IPR017946">
    <property type="entry name" value="PLC-like_Pdiesterase_TIM-brl"/>
</dbReference>
<feature type="compositionally biased region" description="Acidic residues" evidence="6">
    <location>
        <begin position="440"/>
        <end position="457"/>
    </location>
</feature>
<dbReference type="GO" id="GO:0048015">
    <property type="term" value="P:phosphatidylinositol-mediated signaling"/>
    <property type="evidence" value="ECO:0007669"/>
    <property type="project" value="TreeGrafter"/>
</dbReference>
<keyword evidence="9" id="KW-1185">Reference proteome</keyword>
<dbReference type="InterPro" id="IPR000909">
    <property type="entry name" value="PLipase_C_PInositol-sp_X_dom"/>
</dbReference>
<evidence type="ECO:0000256" key="6">
    <source>
        <dbReference type="SAM" id="MobiDB-lite"/>
    </source>
</evidence>
<dbReference type="STRING" id="61395.A0A1Y1W259"/>
<dbReference type="PRINTS" id="PR00390">
    <property type="entry name" value="PHPHLIPASEC"/>
</dbReference>
<dbReference type="PANTHER" id="PTHR10336">
    <property type="entry name" value="PHOSPHOINOSITIDE-SPECIFIC PHOSPHOLIPASE C FAMILY PROTEIN"/>
    <property type="match status" value="1"/>
</dbReference>
<dbReference type="GeneID" id="63807208"/>